<dbReference type="KEGG" id="stax:MC45_11550"/>
<reference evidence="10 11" key="1">
    <citation type="submission" date="2014-09" db="EMBL/GenBank/DDBJ databases">
        <title>Using Illumina technology Improving SMRT sequencing Genome Assembly by RASTools.</title>
        <authorList>
            <person name="Zhou Y."/>
            <person name="Ma T."/>
            <person name="Liu T."/>
        </authorList>
    </citation>
    <scope>NUCLEOTIDE SEQUENCE [LARGE SCALE GENOMIC DNA]</scope>
    <source>
        <strain evidence="10 11">ATCC 55669</strain>
    </source>
</reference>
<evidence type="ECO:0000259" key="8">
    <source>
        <dbReference type="PROSITE" id="PS50045"/>
    </source>
</evidence>
<dbReference type="InterPro" id="IPR003593">
    <property type="entry name" value="AAA+_ATPase"/>
</dbReference>
<keyword evidence="6" id="KW-0804">Transcription</keyword>
<accession>A0A097EH58</accession>
<dbReference type="Pfam" id="PF00072">
    <property type="entry name" value="Response_reg"/>
    <property type="match status" value="1"/>
</dbReference>
<dbReference type="SMART" id="SM00448">
    <property type="entry name" value="REC"/>
    <property type="match status" value="1"/>
</dbReference>
<evidence type="ECO:0000256" key="6">
    <source>
        <dbReference type="ARBA" id="ARBA00023163"/>
    </source>
</evidence>
<evidence type="ECO:0000256" key="7">
    <source>
        <dbReference type="PROSITE-ProRule" id="PRU00169"/>
    </source>
</evidence>
<dbReference type="SUPFAM" id="SSF52540">
    <property type="entry name" value="P-loop containing nucleoside triphosphate hydrolases"/>
    <property type="match status" value="1"/>
</dbReference>
<feature type="domain" description="Response regulatory" evidence="9">
    <location>
        <begin position="5"/>
        <end position="119"/>
    </location>
</feature>
<keyword evidence="3" id="KW-0067">ATP-binding</keyword>
<dbReference type="Gene3D" id="3.40.50.2300">
    <property type="match status" value="1"/>
</dbReference>
<dbReference type="RefSeq" id="WP_038663244.1">
    <property type="nucleotide sequence ID" value="NZ_CP009571.1"/>
</dbReference>
<dbReference type="Pfam" id="PF02954">
    <property type="entry name" value="HTH_8"/>
    <property type="match status" value="1"/>
</dbReference>
<keyword evidence="4" id="KW-0902">Two-component regulatory system</keyword>
<keyword evidence="11" id="KW-1185">Reference proteome</keyword>
<dbReference type="PANTHER" id="PTHR32071">
    <property type="entry name" value="TRANSCRIPTIONAL REGULATORY PROTEIN"/>
    <property type="match status" value="1"/>
</dbReference>
<dbReference type="InterPro" id="IPR011006">
    <property type="entry name" value="CheY-like_superfamily"/>
</dbReference>
<dbReference type="PROSITE" id="PS50045">
    <property type="entry name" value="SIGMA54_INTERACT_4"/>
    <property type="match status" value="1"/>
</dbReference>
<dbReference type="FunFam" id="3.40.50.2300:FF:000018">
    <property type="entry name" value="DNA-binding transcriptional regulator NtrC"/>
    <property type="match status" value="1"/>
</dbReference>
<dbReference type="GO" id="GO:0006355">
    <property type="term" value="P:regulation of DNA-templated transcription"/>
    <property type="evidence" value="ECO:0007669"/>
    <property type="project" value="InterPro"/>
</dbReference>
<sequence length="442" mass="47469">MSEQSVLFVEDDEALRFATVQALELAGLSVRAFAGAEAALAALPTDFDGVIVSDIRMPRIDGLQLLARVRALDKDLPVILVTGHGDVPMAVAALRDGAFDFLTKPFATDHLVAAIARALERRALVIENRRLRAALAAGETDSPLIGESAAMVRLRGAIERLATADLDVLVEGETGTGKELAALLLHRLGPRRARPFVAVDCTTLSEDGGAADLFGHAADSVAHTRLSRVGAVVASSGGTLLLDAVDDLSPAIQAALLRVIEEREVQPIGAERAEAVNLRVVATSRGDLAAAAAAGRFRGDLYHRLAITRLHLPPLREREHDRMLLFAAFVDQAREALARPDHAIGEAERHHVLAHGWPGNVRELRNYAFACVLAADDAPGEDRQDLPSRVAEFETRVIVDALRASAGNVVKAVELLGIPRKTLYYKLGRYGIDPDAFRRQGT</sequence>
<dbReference type="InterPro" id="IPR002197">
    <property type="entry name" value="HTH_Fis"/>
</dbReference>
<evidence type="ECO:0000256" key="1">
    <source>
        <dbReference type="ARBA" id="ARBA00022553"/>
    </source>
</evidence>
<evidence type="ECO:0000256" key="5">
    <source>
        <dbReference type="ARBA" id="ARBA00023015"/>
    </source>
</evidence>
<dbReference type="Gene3D" id="1.10.10.60">
    <property type="entry name" value="Homeodomain-like"/>
    <property type="match status" value="1"/>
</dbReference>
<dbReference type="SMART" id="SM00382">
    <property type="entry name" value="AAA"/>
    <property type="match status" value="1"/>
</dbReference>
<name>A0A097EH58_9SPHN</name>
<evidence type="ECO:0000259" key="9">
    <source>
        <dbReference type="PROSITE" id="PS50110"/>
    </source>
</evidence>
<dbReference type="HOGENOM" id="CLU_000445_0_6_5"/>
<evidence type="ECO:0000256" key="3">
    <source>
        <dbReference type="ARBA" id="ARBA00022840"/>
    </source>
</evidence>
<evidence type="ECO:0000313" key="10">
    <source>
        <dbReference type="EMBL" id="AIT06902.1"/>
    </source>
</evidence>
<keyword evidence="2" id="KW-0547">Nucleotide-binding</keyword>
<dbReference type="PANTHER" id="PTHR32071:SF57">
    <property type="entry name" value="C4-DICARBOXYLATE TRANSPORT TRANSCRIPTIONAL REGULATORY PROTEIN DCTD"/>
    <property type="match status" value="1"/>
</dbReference>
<dbReference type="AlphaFoldDB" id="A0A097EH58"/>
<proteinExistence type="predicted"/>
<dbReference type="InterPro" id="IPR002078">
    <property type="entry name" value="Sigma_54_int"/>
</dbReference>
<feature type="modified residue" description="4-aspartylphosphate" evidence="7">
    <location>
        <position position="54"/>
    </location>
</feature>
<gene>
    <name evidence="10" type="ORF">MC45_11550</name>
</gene>
<dbReference type="GO" id="GO:0000160">
    <property type="term" value="P:phosphorelay signal transduction system"/>
    <property type="evidence" value="ECO:0007669"/>
    <property type="project" value="UniProtKB-KW"/>
</dbReference>
<dbReference type="CDD" id="cd00009">
    <property type="entry name" value="AAA"/>
    <property type="match status" value="1"/>
</dbReference>
<dbReference type="Pfam" id="PF00158">
    <property type="entry name" value="Sigma54_activat"/>
    <property type="match status" value="1"/>
</dbReference>
<keyword evidence="1 7" id="KW-0597">Phosphoprotein</keyword>
<dbReference type="Gene3D" id="1.10.8.60">
    <property type="match status" value="1"/>
</dbReference>
<dbReference type="PROSITE" id="PS00688">
    <property type="entry name" value="SIGMA54_INTERACT_3"/>
    <property type="match status" value="1"/>
</dbReference>
<keyword evidence="5" id="KW-0805">Transcription regulation</keyword>
<dbReference type="SUPFAM" id="SSF52172">
    <property type="entry name" value="CheY-like"/>
    <property type="match status" value="1"/>
</dbReference>
<dbReference type="InterPro" id="IPR001789">
    <property type="entry name" value="Sig_transdc_resp-reg_receiver"/>
</dbReference>
<feature type="domain" description="Sigma-54 factor interaction" evidence="8">
    <location>
        <begin position="144"/>
        <end position="373"/>
    </location>
</feature>
<dbReference type="InterPro" id="IPR009057">
    <property type="entry name" value="Homeodomain-like_sf"/>
</dbReference>
<evidence type="ECO:0000256" key="4">
    <source>
        <dbReference type="ARBA" id="ARBA00023012"/>
    </source>
</evidence>
<dbReference type="InterPro" id="IPR027417">
    <property type="entry name" value="P-loop_NTPase"/>
</dbReference>
<organism evidence="10 11">
    <name type="scientific">Sphingomonas taxi</name>
    <dbReference type="NCBI Taxonomy" id="1549858"/>
    <lineage>
        <taxon>Bacteria</taxon>
        <taxon>Pseudomonadati</taxon>
        <taxon>Pseudomonadota</taxon>
        <taxon>Alphaproteobacteria</taxon>
        <taxon>Sphingomonadales</taxon>
        <taxon>Sphingomonadaceae</taxon>
        <taxon>Sphingomonas</taxon>
    </lineage>
</organism>
<dbReference type="GO" id="GO:0005524">
    <property type="term" value="F:ATP binding"/>
    <property type="evidence" value="ECO:0007669"/>
    <property type="project" value="UniProtKB-KW"/>
</dbReference>
<dbReference type="GO" id="GO:0043565">
    <property type="term" value="F:sequence-specific DNA binding"/>
    <property type="evidence" value="ECO:0007669"/>
    <property type="project" value="InterPro"/>
</dbReference>
<dbReference type="Gene3D" id="3.40.50.300">
    <property type="entry name" value="P-loop containing nucleotide triphosphate hydrolases"/>
    <property type="match status" value="1"/>
</dbReference>
<dbReference type="EMBL" id="CP009571">
    <property type="protein sequence ID" value="AIT06902.1"/>
    <property type="molecule type" value="Genomic_DNA"/>
</dbReference>
<dbReference type="eggNOG" id="COG2204">
    <property type="taxonomic scope" value="Bacteria"/>
</dbReference>
<dbReference type="SUPFAM" id="SSF46689">
    <property type="entry name" value="Homeodomain-like"/>
    <property type="match status" value="1"/>
</dbReference>
<protein>
    <submittedName>
        <fullName evidence="10">Fis family transcriptional regulator</fullName>
    </submittedName>
</protein>
<dbReference type="STRING" id="1549858.MC45_11550"/>
<evidence type="ECO:0000313" key="11">
    <source>
        <dbReference type="Proteomes" id="UP000033200"/>
    </source>
</evidence>
<dbReference type="Proteomes" id="UP000033200">
    <property type="component" value="Chromosome"/>
</dbReference>
<dbReference type="PROSITE" id="PS50110">
    <property type="entry name" value="RESPONSE_REGULATORY"/>
    <property type="match status" value="1"/>
</dbReference>
<dbReference type="InterPro" id="IPR025944">
    <property type="entry name" value="Sigma_54_int_dom_CS"/>
</dbReference>
<dbReference type="CDD" id="cd17549">
    <property type="entry name" value="REC_DctD-like"/>
    <property type="match status" value="1"/>
</dbReference>
<evidence type="ECO:0000256" key="2">
    <source>
        <dbReference type="ARBA" id="ARBA00022741"/>
    </source>
</evidence>
<dbReference type="PRINTS" id="PR01590">
    <property type="entry name" value="HTHFIS"/>
</dbReference>